<dbReference type="PANTHER" id="PTHR46927">
    <property type="entry name" value="AGAP005574-PA"/>
    <property type="match status" value="1"/>
</dbReference>
<comment type="caution">
    <text evidence="7">The sequence shown here is derived from an EMBL/GenBank/DDBJ whole genome shotgun (WGS) entry which is preliminary data.</text>
</comment>
<evidence type="ECO:0000313" key="7">
    <source>
        <dbReference type="EMBL" id="KAL1514200.1"/>
    </source>
</evidence>
<dbReference type="AlphaFoldDB" id="A0ABD1F9C3"/>
<evidence type="ECO:0000313" key="8">
    <source>
        <dbReference type="Proteomes" id="UP001566132"/>
    </source>
</evidence>
<keyword evidence="3" id="KW-0862">Zinc</keyword>
<dbReference type="GO" id="GO:0008270">
    <property type="term" value="F:zinc ion binding"/>
    <property type="evidence" value="ECO:0007669"/>
    <property type="project" value="UniProtKB-KW"/>
</dbReference>
<protein>
    <recommendedName>
        <fullName evidence="6">THAP-type domain-containing protein</fullName>
    </recommendedName>
</protein>
<accession>A0ABD1F9C3</accession>
<organism evidence="7 8">
    <name type="scientific">Hypothenemus hampei</name>
    <name type="common">Coffee berry borer</name>
    <dbReference type="NCBI Taxonomy" id="57062"/>
    <lineage>
        <taxon>Eukaryota</taxon>
        <taxon>Metazoa</taxon>
        <taxon>Ecdysozoa</taxon>
        <taxon>Arthropoda</taxon>
        <taxon>Hexapoda</taxon>
        <taxon>Insecta</taxon>
        <taxon>Pterygota</taxon>
        <taxon>Neoptera</taxon>
        <taxon>Endopterygota</taxon>
        <taxon>Coleoptera</taxon>
        <taxon>Polyphaga</taxon>
        <taxon>Cucujiformia</taxon>
        <taxon>Curculionidae</taxon>
        <taxon>Scolytinae</taxon>
        <taxon>Hypothenemus</taxon>
    </lineage>
</organism>
<evidence type="ECO:0000256" key="3">
    <source>
        <dbReference type="ARBA" id="ARBA00022833"/>
    </source>
</evidence>
<keyword evidence="1" id="KW-0479">Metal-binding</keyword>
<evidence type="ECO:0000256" key="5">
    <source>
        <dbReference type="PROSITE-ProRule" id="PRU00309"/>
    </source>
</evidence>
<dbReference type="PROSITE" id="PS50950">
    <property type="entry name" value="ZF_THAP"/>
    <property type="match status" value="1"/>
</dbReference>
<keyword evidence="2 5" id="KW-0863">Zinc-finger</keyword>
<sequence length="101" mass="11473">MPCCVAINCSNRFERGNCRFFGFPANKKRRAKWVQNIGCLSWTPTNASRLCEIHSLRSACSADEWKKLKPNAVSTLFNMPNPSRSTTSVVRSICKKYIITK</sequence>
<feature type="domain" description="THAP-type" evidence="6">
    <location>
        <begin position="1"/>
        <end position="77"/>
    </location>
</feature>
<evidence type="ECO:0000256" key="2">
    <source>
        <dbReference type="ARBA" id="ARBA00022771"/>
    </source>
</evidence>
<dbReference type="Proteomes" id="UP001566132">
    <property type="component" value="Unassembled WGS sequence"/>
</dbReference>
<dbReference type="PANTHER" id="PTHR46927:SF3">
    <property type="entry name" value="THAP-TYPE DOMAIN-CONTAINING PROTEIN"/>
    <property type="match status" value="1"/>
</dbReference>
<dbReference type="InterPro" id="IPR006612">
    <property type="entry name" value="THAP_Znf"/>
</dbReference>
<evidence type="ECO:0000256" key="4">
    <source>
        <dbReference type="ARBA" id="ARBA00023125"/>
    </source>
</evidence>
<name>A0ABD1F9C3_HYPHA</name>
<dbReference type="SMART" id="SM00692">
    <property type="entry name" value="DM3"/>
    <property type="match status" value="1"/>
</dbReference>
<dbReference type="InterPro" id="IPR052224">
    <property type="entry name" value="THAP_domain_protein"/>
</dbReference>
<dbReference type="EMBL" id="JBDJPC010000002">
    <property type="protein sequence ID" value="KAL1514200.1"/>
    <property type="molecule type" value="Genomic_DNA"/>
</dbReference>
<keyword evidence="4 5" id="KW-0238">DNA-binding</keyword>
<dbReference type="Pfam" id="PF05485">
    <property type="entry name" value="THAP"/>
    <property type="match status" value="1"/>
</dbReference>
<gene>
    <name evidence="7" type="ORF">ABEB36_003494</name>
</gene>
<evidence type="ECO:0000259" key="6">
    <source>
        <dbReference type="PROSITE" id="PS50950"/>
    </source>
</evidence>
<dbReference type="SUPFAM" id="SSF57716">
    <property type="entry name" value="Glucocorticoid receptor-like (DNA-binding domain)"/>
    <property type="match status" value="1"/>
</dbReference>
<keyword evidence="8" id="KW-1185">Reference proteome</keyword>
<dbReference type="SMART" id="SM00980">
    <property type="entry name" value="THAP"/>
    <property type="match status" value="1"/>
</dbReference>
<proteinExistence type="predicted"/>
<evidence type="ECO:0000256" key="1">
    <source>
        <dbReference type="ARBA" id="ARBA00022723"/>
    </source>
</evidence>
<dbReference type="GO" id="GO:0003677">
    <property type="term" value="F:DNA binding"/>
    <property type="evidence" value="ECO:0007669"/>
    <property type="project" value="UniProtKB-UniRule"/>
</dbReference>
<reference evidence="7 8" key="1">
    <citation type="submission" date="2024-05" db="EMBL/GenBank/DDBJ databases">
        <title>Genetic variation in Jamaican populations of the coffee berry borer (Hypothenemus hampei).</title>
        <authorList>
            <person name="Errbii M."/>
            <person name="Myrie A."/>
        </authorList>
    </citation>
    <scope>NUCLEOTIDE SEQUENCE [LARGE SCALE GENOMIC DNA]</scope>
    <source>
        <strain evidence="7">JA-Hopewell-2020-01-JO</strain>
        <tissue evidence="7">Whole body</tissue>
    </source>
</reference>